<dbReference type="AlphaFoldDB" id="A0A7C4B976"/>
<evidence type="ECO:0000313" key="1">
    <source>
        <dbReference type="EMBL" id="HGI43363.1"/>
    </source>
</evidence>
<accession>A0A7C4B976</accession>
<dbReference type="EMBL" id="DTFI01000079">
    <property type="protein sequence ID" value="HGI43363.1"/>
    <property type="molecule type" value="Genomic_DNA"/>
</dbReference>
<proteinExistence type="predicted"/>
<protein>
    <recommendedName>
        <fullName evidence="2">Clan AA aspartic protease</fullName>
    </recommendedName>
</protein>
<organism evidence="1">
    <name type="scientific">Thermofilum pendens</name>
    <dbReference type="NCBI Taxonomy" id="2269"/>
    <lineage>
        <taxon>Archaea</taxon>
        <taxon>Thermoproteota</taxon>
        <taxon>Thermoprotei</taxon>
        <taxon>Thermofilales</taxon>
        <taxon>Thermofilaceae</taxon>
        <taxon>Thermofilum</taxon>
    </lineage>
</organism>
<reference evidence="1" key="1">
    <citation type="journal article" date="2020" name="mSystems">
        <title>Genome- and Community-Level Interaction Insights into Carbon Utilization and Element Cycling Functions of Hydrothermarchaeota in Hydrothermal Sediment.</title>
        <authorList>
            <person name="Zhou Z."/>
            <person name="Liu Y."/>
            <person name="Xu W."/>
            <person name="Pan J."/>
            <person name="Luo Z.H."/>
            <person name="Li M."/>
        </authorList>
    </citation>
    <scope>NUCLEOTIDE SEQUENCE [LARGE SCALE GENOMIC DNA]</scope>
    <source>
        <strain evidence="1">SpSt-735</strain>
    </source>
</reference>
<comment type="caution">
    <text evidence="1">The sequence shown here is derived from an EMBL/GenBank/DDBJ whole genome shotgun (WGS) entry which is preliminary data.</text>
</comment>
<gene>
    <name evidence="1" type="ORF">ENV17_03140</name>
</gene>
<evidence type="ECO:0008006" key="2">
    <source>
        <dbReference type="Google" id="ProtNLM"/>
    </source>
</evidence>
<sequence length="132" mass="14319">MLRLRVKLCRGDTCVETLAIANSGFIGAEPEVLTPLRISAQLFGPSPRVELVERVLADGSRALLPRALDTVDVYVVEEDRSAGPVRARAYLGGGLVLLNDKLLGKLGIVIIDAGEGLWCFRDEVGLKTRRGY</sequence>
<name>A0A7C4B976_THEPE</name>